<dbReference type="WBParaSite" id="nRc.2.0.1.t08985-RA">
    <property type="protein sequence ID" value="nRc.2.0.1.t08985-RA"/>
    <property type="gene ID" value="nRc.2.0.1.g08985"/>
</dbReference>
<accession>A0A915I566</accession>
<protein>
    <submittedName>
        <fullName evidence="2">Uncharacterized protein</fullName>
    </submittedName>
</protein>
<organism evidence="1 2">
    <name type="scientific">Romanomermis culicivorax</name>
    <name type="common">Nematode worm</name>
    <dbReference type="NCBI Taxonomy" id="13658"/>
    <lineage>
        <taxon>Eukaryota</taxon>
        <taxon>Metazoa</taxon>
        <taxon>Ecdysozoa</taxon>
        <taxon>Nematoda</taxon>
        <taxon>Enoplea</taxon>
        <taxon>Dorylaimia</taxon>
        <taxon>Mermithida</taxon>
        <taxon>Mermithoidea</taxon>
        <taxon>Mermithidae</taxon>
        <taxon>Romanomermis</taxon>
    </lineage>
</organism>
<evidence type="ECO:0000313" key="1">
    <source>
        <dbReference type="Proteomes" id="UP000887565"/>
    </source>
</evidence>
<dbReference type="Proteomes" id="UP000887565">
    <property type="component" value="Unplaced"/>
</dbReference>
<proteinExistence type="predicted"/>
<keyword evidence="1" id="KW-1185">Reference proteome</keyword>
<reference evidence="2" key="1">
    <citation type="submission" date="2022-11" db="UniProtKB">
        <authorList>
            <consortium name="WormBaseParasite"/>
        </authorList>
    </citation>
    <scope>IDENTIFICATION</scope>
</reference>
<name>A0A915I566_ROMCU</name>
<evidence type="ECO:0000313" key="2">
    <source>
        <dbReference type="WBParaSite" id="nRc.2.0.1.t08985-RA"/>
    </source>
</evidence>
<dbReference type="AlphaFoldDB" id="A0A915I566"/>
<sequence>MVGKEASIIEAWKEYGSRKALEGVVKQAYKVEEARSNDWLKKISETDPLRTKGVAKEKQYLKQREA</sequence>